<name>A0ABN2W7J8_9ACTN</name>
<keyword evidence="3" id="KW-1185">Reference proteome</keyword>
<dbReference type="EMBL" id="BAAANS010000002">
    <property type="protein sequence ID" value="GAA2085108.1"/>
    <property type="molecule type" value="Genomic_DNA"/>
</dbReference>
<gene>
    <name evidence="2" type="ORF">GCM10009759_04620</name>
</gene>
<reference evidence="2 3" key="1">
    <citation type="journal article" date="2019" name="Int. J. Syst. Evol. Microbiol.">
        <title>The Global Catalogue of Microorganisms (GCM) 10K type strain sequencing project: providing services to taxonomists for standard genome sequencing and annotation.</title>
        <authorList>
            <consortium name="The Broad Institute Genomics Platform"/>
            <consortium name="The Broad Institute Genome Sequencing Center for Infectious Disease"/>
            <person name="Wu L."/>
            <person name="Ma J."/>
        </authorList>
    </citation>
    <scope>NUCLEOTIDE SEQUENCE [LARGE SCALE GENOMIC DNA]</scope>
    <source>
        <strain evidence="2 3">JCM 14559</strain>
    </source>
</reference>
<evidence type="ECO:0000313" key="2">
    <source>
        <dbReference type="EMBL" id="GAA2085108.1"/>
    </source>
</evidence>
<dbReference type="Proteomes" id="UP001500897">
    <property type="component" value="Unassembled WGS sequence"/>
</dbReference>
<protein>
    <submittedName>
        <fullName evidence="2">Uncharacterized protein</fullName>
    </submittedName>
</protein>
<sequence>MAGRATDRGVAHDVTDGVARRRDDARQREDDTRQKAVRHFAPRQRGRAGPFGTPGRPLILPADPVATPATRGFARR</sequence>
<proteinExistence type="predicted"/>
<comment type="caution">
    <text evidence="2">The sequence shown here is derived from an EMBL/GenBank/DDBJ whole genome shotgun (WGS) entry which is preliminary data.</text>
</comment>
<feature type="region of interest" description="Disordered" evidence="1">
    <location>
        <begin position="1"/>
        <end position="76"/>
    </location>
</feature>
<evidence type="ECO:0000313" key="3">
    <source>
        <dbReference type="Proteomes" id="UP001500897"/>
    </source>
</evidence>
<feature type="compositionally biased region" description="Basic and acidic residues" evidence="1">
    <location>
        <begin position="1"/>
        <end position="34"/>
    </location>
</feature>
<organism evidence="2 3">
    <name type="scientific">Kitasatospora saccharophila</name>
    <dbReference type="NCBI Taxonomy" id="407973"/>
    <lineage>
        <taxon>Bacteria</taxon>
        <taxon>Bacillati</taxon>
        <taxon>Actinomycetota</taxon>
        <taxon>Actinomycetes</taxon>
        <taxon>Kitasatosporales</taxon>
        <taxon>Streptomycetaceae</taxon>
        <taxon>Kitasatospora</taxon>
    </lineage>
</organism>
<evidence type="ECO:0000256" key="1">
    <source>
        <dbReference type="SAM" id="MobiDB-lite"/>
    </source>
</evidence>
<accession>A0ABN2W7J8</accession>
<feature type="compositionally biased region" description="Basic residues" evidence="1">
    <location>
        <begin position="35"/>
        <end position="46"/>
    </location>
</feature>